<gene>
    <name evidence="9" type="primary">hflK</name>
    <name evidence="9" type="ORF">K1718_10050</name>
</gene>
<dbReference type="GO" id="GO:0008233">
    <property type="term" value="F:peptidase activity"/>
    <property type="evidence" value="ECO:0007669"/>
    <property type="project" value="UniProtKB-KW"/>
</dbReference>
<keyword evidence="10" id="KW-1185">Reference proteome</keyword>
<comment type="subunit">
    <text evidence="6">HflC and HflK may interact to form a multimeric complex.</text>
</comment>
<comment type="subcellular location">
    <subcellularLocation>
        <location evidence="1">Membrane</location>
        <topology evidence="1">Single-pass membrane protein</topology>
    </subcellularLocation>
</comment>
<keyword evidence="4 6" id="KW-1133">Transmembrane helix</keyword>
<feature type="domain" description="Band 7" evidence="8">
    <location>
        <begin position="94"/>
        <end position="278"/>
    </location>
</feature>
<dbReference type="EMBL" id="CP120863">
    <property type="protein sequence ID" value="WFE91677.1"/>
    <property type="molecule type" value="Genomic_DNA"/>
</dbReference>
<evidence type="ECO:0000256" key="1">
    <source>
        <dbReference type="ARBA" id="ARBA00004167"/>
    </source>
</evidence>
<protein>
    <recommendedName>
        <fullName evidence="6">Protein HflK</fullName>
    </recommendedName>
</protein>
<dbReference type="InterPro" id="IPR010201">
    <property type="entry name" value="HflK"/>
</dbReference>
<dbReference type="PANTHER" id="PTHR43327">
    <property type="entry name" value="STOMATIN-LIKE PROTEIN 2, MITOCHONDRIAL"/>
    <property type="match status" value="1"/>
</dbReference>
<accession>A0ABY8F846</accession>
<dbReference type="SUPFAM" id="SSF117892">
    <property type="entry name" value="Band 7/SPFH domain"/>
    <property type="match status" value="1"/>
</dbReference>
<comment type="similarity">
    <text evidence="2 6">Belongs to the band 7/mec-2 family. HflK subfamily.</text>
</comment>
<evidence type="ECO:0000256" key="6">
    <source>
        <dbReference type="RuleBase" id="RU364113"/>
    </source>
</evidence>
<evidence type="ECO:0000259" key="8">
    <source>
        <dbReference type="SMART" id="SM00244"/>
    </source>
</evidence>
<evidence type="ECO:0000313" key="10">
    <source>
        <dbReference type="Proteomes" id="UP001209803"/>
    </source>
</evidence>
<evidence type="ECO:0000256" key="7">
    <source>
        <dbReference type="SAM" id="MobiDB-lite"/>
    </source>
</evidence>
<dbReference type="InterPro" id="IPR001107">
    <property type="entry name" value="Band_7"/>
</dbReference>
<comment type="function">
    <text evidence="6">HflC and HflK could encode or regulate a protease.</text>
</comment>
<organism evidence="9 10">
    <name type="scientific">Roseibium porphyridii</name>
    <dbReference type="NCBI Taxonomy" id="2866279"/>
    <lineage>
        <taxon>Bacteria</taxon>
        <taxon>Pseudomonadati</taxon>
        <taxon>Pseudomonadota</taxon>
        <taxon>Alphaproteobacteria</taxon>
        <taxon>Hyphomicrobiales</taxon>
        <taxon>Stappiaceae</taxon>
        <taxon>Roseibium</taxon>
    </lineage>
</organism>
<evidence type="ECO:0000256" key="4">
    <source>
        <dbReference type="ARBA" id="ARBA00022989"/>
    </source>
</evidence>
<dbReference type="CDD" id="cd03404">
    <property type="entry name" value="SPFH_HflK"/>
    <property type="match status" value="1"/>
</dbReference>
<evidence type="ECO:0000313" key="9">
    <source>
        <dbReference type="EMBL" id="WFE91677.1"/>
    </source>
</evidence>
<feature type="region of interest" description="Disordered" evidence="7">
    <location>
        <begin position="1"/>
        <end position="53"/>
    </location>
</feature>
<evidence type="ECO:0000256" key="3">
    <source>
        <dbReference type="ARBA" id="ARBA00022692"/>
    </source>
</evidence>
<keyword evidence="9" id="KW-0645">Protease</keyword>
<evidence type="ECO:0000256" key="2">
    <source>
        <dbReference type="ARBA" id="ARBA00006971"/>
    </source>
</evidence>
<dbReference type="NCBIfam" id="TIGR01933">
    <property type="entry name" value="hflK"/>
    <property type="match status" value="1"/>
</dbReference>
<feature type="transmembrane region" description="Helical" evidence="6">
    <location>
        <begin position="66"/>
        <end position="93"/>
    </location>
</feature>
<dbReference type="PANTHER" id="PTHR43327:SF2">
    <property type="entry name" value="MODULATOR OF FTSH PROTEASE HFLK"/>
    <property type="match status" value="1"/>
</dbReference>
<keyword evidence="9" id="KW-0378">Hydrolase</keyword>
<name>A0ABY8F846_9HYPH</name>
<dbReference type="Pfam" id="PF12221">
    <property type="entry name" value="HflK_N"/>
    <property type="match status" value="1"/>
</dbReference>
<dbReference type="SMART" id="SM00244">
    <property type="entry name" value="PHB"/>
    <property type="match status" value="1"/>
</dbReference>
<dbReference type="Pfam" id="PF01145">
    <property type="entry name" value="Band_7"/>
    <property type="match status" value="1"/>
</dbReference>
<proteinExistence type="inferred from homology"/>
<dbReference type="InterPro" id="IPR036013">
    <property type="entry name" value="Band_7/SPFH_dom_sf"/>
</dbReference>
<keyword evidence="5 6" id="KW-0472">Membrane</keyword>
<dbReference type="Gene3D" id="3.30.479.30">
    <property type="entry name" value="Band 7 domain"/>
    <property type="match status" value="1"/>
</dbReference>
<reference evidence="9 10" key="1">
    <citation type="submission" date="2023-03" db="EMBL/GenBank/DDBJ databases">
        <title>Roseibium porphyridii sp. nov. and Roseibium rhodosorbium sp. nov. isolated from marine algae, Porphyridium cruentum and Rhodosorus marinus, respectively.</title>
        <authorList>
            <person name="Lee M.W."/>
            <person name="Choi B.J."/>
            <person name="Lee J.K."/>
            <person name="Choi D.G."/>
            <person name="Baek J.H."/>
            <person name="Bayburt H."/>
            <person name="Kim J.M."/>
            <person name="Han D.M."/>
            <person name="Kim K.H."/>
            <person name="Jeon C.O."/>
        </authorList>
    </citation>
    <scope>NUCLEOTIDE SEQUENCE [LARGE SCALE GENOMIC DNA]</scope>
    <source>
        <strain evidence="9 10">KMA01</strain>
    </source>
</reference>
<dbReference type="GO" id="GO:0006508">
    <property type="term" value="P:proteolysis"/>
    <property type="evidence" value="ECO:0007669"/>
    <property type="project" value="UniProtKB-KW"/>
</dbReference>
<dbReference type="RefSeq" id="WP_152504216.1">
    <property type="nucleotide sequence ID" value="NZ_CP120863.1"/>
</dbReference>
<dbReference type="Proteomes" id="UP001209803">
    <property type="component" value="Chromosome"/>
</dbReference>
<dbReference type="InterPro" id="IPR020980">
    <property type="entry name" value="Membrane_HflK_N"/>
</dbReference>
<evidence type="ECO:0000256" key="5">
    <source>
        <dbReference type="ARBA" id="ARBA00023136"/>
    </source>
</evidence>
<feature type="compositionally biased region" description="Gly residues" evidence="7">
    <location>
        <begin position="7"/>
        <end position="48"/>
    </location>
</feature>
<dbReference type="InterPro" id="IPR050710">
    <property type="entry name" value="Band7/mec-2_domain"/>
</dbReference>
<sequence length="398" mass="42429">MPWSNQSGGGGPWKGGGNNGGPWGSGGGGGGNNNGPWGGGPNRGGGGNPPDLEELLKRTQDRMKTVLPGGGGGSLGFLGVLIVAGIVAIVWLATGFYVVDEGEVGVELVLGEVADQTPPGLNYNWPYPVGEVYTPKVELQRETTVGTEESVSSSGVVRARDVQEESLMLTGDENIVDVGFKVLWRIKNTREGITDFLFNVQEPDGTVKAVAESAMREVVGASNIDSILTENRVSIQNDVATLMQTTLDSYNAGVEIAEVQMQRVDPPAQVIESFRDVQAARADQERIRNEAEAYANRIVPEARGEAARVLEGANGYRDQTIAEATGQSQRFSKIYEQYIKAPDVTRERLYLETLEKVLGANNKIIIDNETSGSGVLPFLPLNDLNGRGNAPTARTGGN</sequence>
<keyword evidence="3 6" id="KW-0812">Transmembrane</keyword>